<feature type="region of interest" description="Disordered" evidence="1">
    <location>
        <begin position="59"/>
        <end position="79"/>
    </location>
</feature>
<organism evidence="2 3">
    <name type="scientific">Streptomyces nogalater</name>
    <dbReference type="NCBI Taxonomy" id="38314"/>
    <lineage>
        <taxon>Bacteria</taxon>
        <taxon>Bacillati</taxon>
        <taxon>Actinomycetota</taxon>
        <taxon>Actinomycetes</taxon>
        <taxon>Kitasatosporales</taxon>
        <taxon>Streptomycetaceae</taxon>
        <taxon>Streptomyces</taxon>
    </lineage>
</organism>
<dbReference type="EMBL" id="JBHSOE010000003">
    <property type="protein sequence ID" value="MFC5654558.1"/>
    <property type="molecule type" value="Genomic_DNA"/>
</dbReference>
<reference evidence="3" key="1">
    <citation type="journal article" date="2019" name="Int. J. Syst. Evol. Microbiol.">
        <title>The Global Catalogue of Microorganisms (GCM) 10K type strain sequencing project: providing services to taxonomists for standard genome sequencing and annotation.</title>
        <authorList>
            <consortium name="The Broad Institute Genomics Platform"/>
            <consortium name="The Broad Institute Genome Sequencing Center for Infectious Disease"/>
            <person name="Wu L."/>
            <person name="Ma J."/>
        </authorList>
    </citation>
    <scope>NUCLEOTIDE SEQUENCE [LARGE SCALE GENOMIC DNA]</scope>
    <source>
        <strain evidence="3">KCTC 5701</strain>
    </source>
</reference>
<sequence>MTTDTAPAFPVCQCCPRRLLGPEVQHGRLVCRPCEQRIDAELGEVADLWERLPELLIPGTAGGDDAGERTAGPTGSKPPTNLAVLSLLGGGVTEPLLAEEDAWRRELRKSGHYPLTPHRGGQDNTLRGTVHWLRLNLHWACGAYPDVDDLDQALRRLLGEMRGLVSGDRRRREALEPRCPMPARGHAEDDPAAPKCRGQLTYDPRKSVIRCDTCRRAYGPHEWDIVGARAGLITLPFTLPAA</sequence>
<feature type="region of interest" description="Disordered" evidence="1">
    <location>
        <begin position="179"/>
        <end position="198"/>
    </location>
</feature>
<name>A0ABW0WAX6_STRNO</name>
<protein>
    <submittedName>
        <fullName evidence="2">Uncharacterized protein</fullName>
    </submittedName>
</protein>
<keyword evidence="3" id="KW-1185">Reference proteome</keyword>
<evidence type="ECO:0000313" key="2">
    <source>
        <dbReference type="EMBL" id="MFC5654558.1"/>
    </source>
</evidence>
<dbReference type="Proteomes" id="UP001596065">
    <property type="component" value="Unassembled WGS sequence"/>
</dbReference>
<gene>
    <name evidence="2" type="ORF">ACFP3J_03495</name>
</gene>
<dbReference type="RefSeq" id="WP_344347332.1">
    <property type="nucleotide sequence ID" value="NZ_BAAASM010000009.1"/>
</dbReference>
<evidence type="ECO:0000313" key="3">
    <source>
        <dbReference type="Proteomes" id="UP001596065"/>
    </source>
</evidence>
<comment type="caution">
    <text evidence="2">The sequence shown here is derived from an EMBL/GenBank/DDBJ whole genome shotgun (WGS) entry which is preliminary data.</text>
</comment>
<accession>A0ABW0WAX6</accession>
<evidence type="ECO:0000256" key="1">
    <source>
        <dbReference type="SAM" id="MobiDB-lite"/>
    </source>
</evidence>
<proteinExistence type="predicted"/>